<dbReference type="EMBL" id="VSSQ01002260">
    <property type="protein sequence ID" value="MPM14320.1"/>
    <property type="molecule type" value="Genomic_DNA"/>
</dbReference>
<dbReference type="PANTHER" id="PTHR42731:SF1">
    <property type="entry name" value="RADICAL SAM DOMAIN PROTEIN"/>
    <property type="match status" value="1"/>
</dbReference>
<dbReference type="Pfam" id="PF19864">
    <property type="entry name" value="Radical_SAM_N2"/>
    <property type="match status" value="1"/>
</dbReference>
<dbReference type="InterPro" id="IPR023404">
    <property type="entry name" value="rSAM_horseshoe"/>
</dbReference>
<dbReference type="SMART" id="SM00729">
    <property type="entry name" value="Elp3"/>
    <property type="match status" value="1"/>
</dbReference>
<dbReference type="Pfam" id="PF04055">
    <property type="entry name" value="Radical_SAM"/>
    <property type="match status" value="1"/>
</dbReference>
<proteinExistence type="predicted"/>
<dbReference type="GO" id="GO:0003824">
    <property type="term" value="F:catalytic activity"/>
    <property type="evidence" value="ECO:0007669"/>
    <property type="project" value="InterPro"/>
</dbReference>
<gene>
    <name evidence="2" type="ORF">SDC9_60682</name>
</gene>
<dbReference type="GO" id="GO:0051536">
    <property type="term" value="F:iron-sulfur cluster binding"/>
    <property type="evidence" value="ECO:0007669"/>
    <property type="project" value="InterPro"/>
</dbReference>
<name>A0A644XDL2_9ZZZZ</name>
<feature type="domain" description="Radical SAM core" evidence="1">
    <location>
        <begin position="216"/>
        <end position="451"/>
    </location>
</feature>
<evidence type="ECO:0000259" key="1">
    <source>
        <dbReference type="PROSITE" id="PS51918"/>
    </source>
</evidence>
<evidence type="ECO:0000313" key="2">
    <source>
        <dbReference type="EMBL" id="MPM14320.1"/>
    </source>
</evidence>
<dbReference type="Gene3D" id="3.80.30.20">
    <property type="entry name" value="tm_1862 like domain"/>
    <property type="match status" value="1"/>
</dbReference>
<protein>
    <recommendedName>
        <fullName evidence="1">Radical SAM core domain-containing protein</fullName>
    </recommendedName>
</protein>
<dbReference type="SUPFAM" id="SSF102114">
    <property type="entry name" value="Radical SAM enzymes"/>
    <property type="match status" value="1"/>
</dbReference>
<reference evidence="2" key="1">
    <citation type="submission" date="2019-08" db="EMBL/GenBank/DDBJ databases">
        <authorList>
            <person name="Kucharzyk K."/>
            <person name="Murdoch R.W."/>
            <person name="Higgins S."/>
            <person name="Loffler F."/>
        </authorList>
    </citation>
    <scope>NUCLEOTIDE SEQUENCE</scope>
</reference>
<sequence length="811" mass="90920">METIGDGDFSVCIVRLSPFNDIERSSPHIFLYHECRAVLPAASIDFAWFPTSRERQLHEGDHDCWITSVFTKRPLAQFDLLLISNAYALELVNLPYLLAHAGIALSASERRQAKSKPLIILGGSNSLASQSLAFSDNDALVDAIHFGEGEMLVSALVAALATRPCAERRTALEEHAASVDGLVVFTSTRTPGRVVKAVYRSMDCYPIRCADNPPLFDSDEASTIRLQIAAGCPSFCTFCFEGWERKPYREVPYRKLVENALLLKQTTGADSVELTSFNFNTHSDIVALIVELQRYFKQVDFMSQRADVLAVMPALVNFEVAAGKRVFTVGIEGISERMRAYYHKELSRDQIMGAIEAIIQAKAKEIKLFFILSGNEDSVDGEEFRRLLISIDSLRSHHGSHTRIVCSFGLLVRMPFTPLRYERLLLDRAQWEQSLQAVQQAVQSARFEFRLAEQFDEYFISQTLVMTPYPIAPALVAMAENGYVYDCKFPKGAWQFFSSLLGRQGWLPGSFTQLKGRHARFAFDFLDTGIDSGFLYNRFIDAQNHVQQSSCMPVLHEMKRCSACGACSDATERQFLTGHAIKAPTKADMETVEALRKAKAAMKPLYIRFTMPLSLRTAKAATRSSYIMRTLAERLPGAATSIMQVQDVLFGSPEWQDRMIAWYGRTAIAVYPLPMADREALQKDLQAIGYTVLSREQAIGSRYAVCIEPAEGKHLTMVMMERSIEKLLDQRFLPASLVWRGNDAVFNFSEKARKKREIFEATIRTAVDGKVLVELQGSAKLDLSPLAKAPSGLPEDSITACMRFIDDSEKR</sequence>
<dbReference type="InterPro" id="IPR045784">
    <property type="entry name" value="Radical_SAM_N2"/>
</dbReference>
<dbReference type="SFLD" id="SFLDS00029">
    <property type="entry name" value="Radical_SAM"/>
    <property type="match status" value="1"/>
</dbReference>
<dbReference type="InterPro" id="IPR058240">
    <property type="entry name" value="rSAM_sf"/>
</dbReference>
<dbReference type="InterPro" id="IPR007197">
    <property type="entry name" value="rSAM"/>
</dbReference>
<dbReference type="SFLD" id="SFLDG01082">
    <property type="entry name" value="B12-binding_domain_containing"/>
    <property type="match status" value="1"/>
</dbReference>
<organism evidence="2">
    <name type="scientific">bioreactor metagenome</name>
    <dbReference type="NCBI Taxonomy" id="1076179"/>
    <lineage>
        <taxon>unclassified sequences</taxon>
        <taxon>metagenomes</taxon>
        <taxon>ecological metagenomes</taxon>
    </lineage>
</organism>
<dbReference type="PROSITE" id="PS51918">
    <property type="entry name" value="RADICAL_SAM"/>
    <property type="match status" value="1"/>
</dbReference>
<dbReference type="AlphaFoldDB" id="A0A644XDL2"/>
<accession>A0A644XDL2</accession>
<comment type="caution">
    <text evidence="2">The sequence shown here is derived from an EMBL/GenBank/DDBJ whole genome shotgun (WGS) entry which is preliminary data.</text>
</comment>
<dbReference type="InterPro" id="IPR006638">
    <property type="entry name" value="Elp3/MiaA/NifB-like_rSAM"/>
</dbReference>
<dbReference type="PANTHER" id="PTHR42731">
    <property type="entry name" value="SLL1084 PROTEIN"/>
    <property type="match status" value="1"/>
</dbReference>